<dbReference type="EMBL" id="ML977313">
    <property type="protein sequence ID" value="KAF2120771.1"/>
    <property type="molecule type" value="Genomic_DNA"/>
</dbReference>
<keyword evidence="1" id="KW-0479">Metal-binding</keyword>
<dbReference type="GO" id="GO:0008270">
    <property type="term" value="F:zinc ion binding"/>
    <property type="evidence" value="ECO:0007669"/>
    <property type="project" value="UniProtKB-KW"/>
</dbReference>
<keyword evidence="7" id="KW-1185">Reference proteome</keyword>
<accession>A0A6A5ZR71</accession>
<proteinExistence type="predicted"/>
<evidence type="ECO:0000313" key="6">
    <source>
        <dbReference type="EMBL" id="KAF2120771.1"/>
    </source>
</evidence>
<protein>
    <recommendedName>
        <fullName evidence="5">MYND-type domain-containing protein</fullName>
    </recommendedName>
</protein>
<gene>
    <name evidence="6" type="ORF">BDV96DRAFT_595184</name>
</gene>
<dbReference type="Proteomes" id="UP000799770">
    <property type="component" value="Unassembled WGS sequence"/>
</dbReference>
<evidence type="ECO:0000259" key="5">
    <source>
        <dbReference type="PROSITE" id="PS01360"/>
    </source>
</evidence>
<dbReference type="InterPro" id="IPR002893">
    <property type="entry name" value="Znf_MYND"/>
</dbReference>
<feature type="compositionally biased region" description="Low complexity" evidence="4">
    <location>
        <begin position="926"/>
        <end position="939"/>
    </location>
</feature>
<evidence type="ECO:0000313" key="7">
    <source>
        <dbReference type="Proteomes" id="UP000799770"/>
    </source>
</evidence>
<keyword evidence="2" id="KW-0863">Zinc-finger</keyword>
<evidence type="ECO:0000256" key="3">
    <source>
        <dbReference type="ARBA" id="ARBA00022833"/>
    </source>
</evidence>
<dbReference type="OrthoDB" id="3774811at2759"/>
<evidence type="ECO:0000256" key="4">
    <source>
        <dbReference type="SAM" id="MobiDB-lite"/>
    </source>
</evidence>
<feature type="domain" description="MYND-type" evidence="5">
    <location>
        <begin position="520"/>
        <end position="555"/>
    </location>
</feature>
<evidence type="ECO:0000256" key="2">
    <source>
        <dbReference type="ARBA" id="ARBA00022771"/>
    </source>
</evidence>
<keyword evidence="3" id="KW-0862">Zinc</keyword>
<evidence type="ECO:0000256" key="1">
    <source>
        <dbReference type="ARBA" id="ARBA00022723"/>
    </source>
</evidence>
<feature type="region of interest" description="Disordered" evidence="4">
    <location>
        <begin position="920"/>
        <end position="941"/>
    </location>
</feature>
<dbReference type="PROSITE" id="PS01360">
    <property type="entry name" value="ZF_MYND_1"/>
    <property type="match status" value="1"/>
</dbReference>
<sequence length="955" mass="109864">MSMAIPLSWDQPSLSGDRLQAYASLLRIQKDGQIYERLEAEYEPGDQHMISGYEDDDTNSIAVNDLSSFNEDRLKAAFQDRVAELVANVKGGHHVAATQIFDTPQGIKLVVAKNEGLDKRDPEFLQKLQDLLRDISRTQTGHDNGQRQALWAEMLHHSDARIREWIAEFQGIAAKFNQSCLGSSEDVIPVQLLRGNILVLLDASWKESKDKIVEMAHAIWNTWEEQDFIDVCNSRPDLARKVRLSIGFLGRLKIAFNVLLRAAERLSGFDELTICPLTWSKHSSRKRWKERNKSWTLSKTFQSLSLPFNDVSVKELCGPKWDKYKLAREFDKIQRQSPQIHAEIQLILYGAQQDLAEGTPTSYIGCSKRSCFLCWEFLKMYGAYRTRATHGKIYNLWVMPSVEGLPEQQAKLIARALQSVEHSVKMHLRTEKEKGLRLGKESTVGDSSIATRVEFHGSLRTMEQIMEHLSIQRQAAQIRGPNESTDDTSLLSQDPYEQRAFDLEVSNSSEDTDVQQGGECRWCENYTENRCPYCNKYWYCNATCAMGSVFHRFECAGRALTTADYLERAVLEDELPDDPQTLDDYGFSRCKTWNQKSHLLGLYGGLLKGDKLSSEEVDEWRRSGTLVENIVSKYMAIPERYRGSYFPWFLQHKYLLEDDFPVEDPIMAEMEFLAAAIENAAVFLKPEDQMKHFTQLEPVEKRDAFLFFAMARESTHPHPTDSSDLWYKFGFCTCREKHQERNLGGLYAKLVSGNKFHQDYERSLGIPMPKQLRVREATFDEFWHAYRDGSLISLMDKCNLSRDRQAFQNLESFLAVRPGSPRPLVWRLRHYLEFEEMRANIPEDVLTGAQAYGMSSELNPREKMEMTTFYKKLWSQYDLDPLEMEDARCRGRLVEYAQKRLPNLDPDVARLLEKLRPPLATVQRRSSGSAPPSSDSGSSVWQSATDMLWSLVGRR</sequence>
<dbReference type="AlphaFoldDB" id="A0A6A5ZR71"/>
<dbReference type="Pfam" id="PF14441">
    <property type="entry name" value="OTT_1508_deam"/>
    <property type="match status" value="1"/>
</dbReference>
<organism evidence="6 7">
    <name type="scientific">Lophiotrema nucula</name>
    <dbReference type="NCBI Taxonomy" id="690887"/>
    <lineage>
        <taxon>Eukaryota</taxon>
        <taxon>Fungi</taxon>
        <taxon>Dikarya</taxon>
        <taxon>Ascomycota</taxon>
        <taxon>Pezizomycotina</taxon>
        <taxon>Dothideomycetes</taxon>
        <taxon>Pleosporomycetidae</taxon>
        <taxon>Pleosporales</taxon>
        <taxon>Lophiotremataceae</taxon>
        <taxon>Lophiotrema</taxon>
    </lineage>
</organism>
<reference evidence="6" key="1">
    <citation type="journal article" date="2020" name="Stud. Mycol.">
        <title>101 Dothideomycetes genomes: a test case for predicting lifestyles and emergence of pathogens.</title>
        <authorList>
            <person name="Haridas S."/>
            <person name="Albert R."/>
            <person name="Binder M."/>
            <person name="Bloem J."/>
            <person name="Labutti K."/>
            <person name="Salamov A."/>
            <person name="Andreopoulos B."/>
            <person name="Baker S."/>
            <person name="Barry K."/>
            <person name="Bills G."/>
            <person name="Bluhm B."/>
            <person name="Cannon C."/>
            <person name="Castanera R."/>
            <person name="Culley D."/>
            <person name="Daum C."/>
            <person name="Ezra D."/>
            <person name="Gonzalez J."/>
            <person name="Henrissat B."/>
            <person name="Kuo A."/>
            <person name="Liang C."/>
            <person name="Lipzen A."/>
            <person name="Lutzoni F."/>
            <person name="Magnuson J."/>
            <person name="Mondo S."/>
            <person name="Nolan M."/>
            <person name="Ohm R."/>
            <person name="Pangilinan J."/>
            <person name="Park H.-J."/>
            <person name="Ramirez L."/>
            <person name="Alfaro M."/>
            <person name="Sun H."/>
            <person name="Tritt A."/>
            <person name="Yoshinaga Y."/>
            <person name="Zwiers L.-H."/>
            <person name="Turgeon B."/>
            <person name="Goodwin S."/>
            <person name="Spatafora J."/>
            <person name="Crous P."/>
            <person name="Grigoriev I."/>
        </authorList>
    </citation>
    <scope>NUCLEOTIDE SEQUENCE</scope>
    <source>
        <strain evidence="6">CBS 627.86</strain>
    </source>
</reference>
<dbReference type="InterPro" id="IPR027796">
    <property type="entry name" value="OTT_1508_deam-like"/>
</dbReference>
<name>A0A6A5ZR71_9PLEO</name>